<dbReference type="Gene3D" id="3.40.50.300">
    <property type="entry name" value="P-loop containing nucleotide triphosphate hydrolases"/>
    <property type="match status" value="1"/>
</dbReference>
<comment type="caution">
    <text evidence="8">The sequence shown here is derived from an EMBL/GenBank/DDBJ whole genome shotgun (WGS) entry which is preliminary data.</text>
</comment>
<keyword evidence="3" id="KW-0227">DNA damage</keyword>
<dbReference type="EMBL" id="JAMKFB020000010">
    <property type="protein sequence ID" value="KAL0182778.1"/>
    <property type="molecule type" value="Genomic_DNA"/>
</dbReference>
<proteinExistence type="predicted"/>
<evidence type="ECO:0000256" key="5">
    <source>
        <dbReference type="ARBA" id="ARBA00023204"/>
    </source>
</evidence>
<evidence type="ECO:0000313" key="8">
    <source>
        <dbReference type="EMBL" id="KAL0182778.1"/>
    </source>
</evidence>
<dbReference type="PANTHER" id="PTHR46239">
    <property type="entry name" value="DNA REPAIR PROTEIN RAD51 HOMOLOG 3 RAD51C"/>
    <property type="match status" value="1"/>
</dbReference>
<dbReference type="Proteomes" id="UP001529510">
    <property type="component" value="Unassembled WGS sequence"/>
</dbReference>
<dbReference type="InterPro" id="IPR020588">
    <property type="entry name" value="RecA_ATP-bd"/>
</dbReference>
<accession>A0ABD0QAS1</accession>
<protein>
    <recommendedName>
        <fullName evidence="7">RecA family profile 1 domain-containing protein</fullName>
    </recommendedName>
</protein>
<evidence type="ECO:0000256" key="4">
    <source>
        <dbReference type="ARBA" id="ARBA00022840"/>
    </source>
</evidence>
<evidence type="ECO:0000256" key="6">
    <source>
        <dbReference type="ARBA" id="ARBA00023242"/>
    </source>
</evidence>
<dbReference type="InterPro" id="IPR052093">
    <property type="entry name" value="HR_Repair_Mediator"/>
</dbReference>
<reference evidence="8 9" key="1">
    <citation type="submission" date="2024-05" db="EMBL/GenBank/DDBJ databases">
        <title>Genome sequencing and assembly of Indian major carp, Cirrhinus mrigala (Hamilton, 1822).</title>
        <authorList>
            <person name="Mohindra V."/>
            <person name="Chowdhury L.M."/>
            <person name="Lal K."/>
            <person name="Jena J.K."/>
        </authorList>
    </citation>
    <scope>NUCLEOTIDE SEQUENCE [LARGE SCALE GENOMIC DNA]</scope>
    <source>
        <strain evidence="8">CM1030</strain>
        <tissue evidence="8">Blood</tissue>
    </source>
</reference>
<name>A0ABD0QAS1_CIRMR</name>
<dbReference type="GO" id="GO:0006281">
    <property type="term" value="P:DNA repair"/>
    <property type="evidence" value="ECO:0007669"/>
    <property type="project" value="UniProtKB-KW"/>
</dbReference>
<dbReference type="PANTHER" id="PTHR46239:SF1">
    <property type="entry name" value="DNA REPAIR PROTEIN RAD51 HOMOLOG 3"/>
    <property type="match status" value="1"/>
</dbReference>
<evidence type="ECO:0000256" key="1">
    <source>
        <dbReference type="ARBA" id="ARBA00004123"/>
    </source>
</evidence>
<sequence>MHRTVPSLPLAPSVKVKLINAGFQVASDLTDMRPLQLCKGISQEEAVEVLQMLRDDGQPHQQRAATESLTALDLLHQEQAQGSIVTFCSALDDTLGGGVSVGKTTEICGAPGVGKTQL</sequence>
<feature type="non-terminal residue" evidence="8">
    <location>
        <position position="118"/>
    </location>
</feature>
<evidence type="ECO:0000256" key="2">
    <source>
        <dbReference type="ARBA" id="ARBA00022741"/>
    </source>
</evidence>
<feature type="domain" description="RecA family profile 1" evidence="7">
    <location>
        <begin position="80"/>
        <end position="118"/>
    </location>
</feature>
<keyword evidence="2" id="KW-0547">Nucleotide-binding</keyword>
<evidence type="ECO:0000259" key="7">
    <source>
        <dbReference type="PROSITE" id="PS50162"/>
    </source>
</evidence>
<organism evidence="8 9">
    <name type="scientific">Cirrhinus mrigala</name>
    <name type="common">Mrigala</name>
    <dbReference type="NCBI Taxonomy" id="683832"/>
    <lineage>
        <taxon>Eukaryota</taxon>
        <taxon>Metazoa</taxon>
        <taxon>Chordata</taxon>
        <taxon>Craniata</taxon>
        <taxon>Vertebrata</taxon>
        <taxon>Euteleostomi</taxon>
        <taxon>Actinopterygii</taxon>
        <taxon>Neopterygii</taxon>
        <taxon>Teleostei</taxon>
        <taxon>Ostariophysi</taxon>
        <taxon>Cypriniformes</taxon>
        <taxon>Cyprinidae</taxon>
        <taxon>Labeoninae</taxon>
        <taxon>Labeonini</taxon>
        <taxon>Cirrhinus</taxon>
    </lineage>
</organism>
<keyword evidence="4" id="KW-0067">ATP-binding</keyword>
<dbReference type="GO" id="GO:0005634">
    <property type="term" value="C:nucleus"/>
    <property type="evidence" value="ECO:0007669"/>
    <property type="project" value="UniProtKB-SubCell"/>
</dbReference>
<keyword evidence="6" id="KW-0539">Nucleus</keyword>
<evidence type="ECO:0000256" key="3">
    <source>
        <dbReference type="ARBA" id="ARBA00022763"/>
    </source>
</evidence>
<comment type="subcellular location">
    <subcellularLocation>
        <location evidence="1">Nucleus</location>
    </subcellularLocation>
</comment>
<dbReference type="SUPFAM" id="SSF52540">
    <property type="entry name" value="P-loop containing nucleoside triphosphate hydrolases"/>
    <property type="match status" value="1"/>
</dbReference>
<evidence type="ECO:0000313" key="9">
    <source>
        <dbReference type="Proteomes" id="UP001529510"/>
    </source>
</evidence>
<dbReference type="GO" id="GO:0005524">
    <property type="term" value="F:ATP binding"/>
    <property type="evidence" value="ECO:0007669"/>
    <property type="project" value="UniProtKB-KW"/>
</dbReference>
<dbReference type="InterPro" id="IPR027417">
    <property type="entry name" value="P-loop_NTPase"/>
</dbReference>
<dbReference type="AlphaFoldDB" id="A0ABD0QAS1"/>
<keyword evidence="9" id="KW-1185">Reference proteome</keyword>
<keyword evidence="5" id="KW-0234">DNA repair</keyword>
<gene>
    <name evidence="8" type="ORF">M9458_022153</name>
</gene>
<dbReference type="PROSITE" id="PS50162">
    <property type="entry name" value="RECA_2"/>
    <property type="match status" value="1"/>
</dbReference>